<sequence>MNKILIIILLLTSSIAIWGQNKSVTIYNNGLTHDNVSADIFNNDTTYTYSVTTAAMWTGKLSTKIVYKGQYNAFINFMIQLFQFAEANKNNKGAKAVINDINVESTKKAGVKCISIGNGKDVSNTTYKSIKGALEAITSWKESN</sequence>
<evidence type="ECO:0000313" key="2">
    <source>
        <dbReference type="Proteomes" id="UP000061809"/>
    </source>
</evidence>
<dbReference type="KEGG" id="bcel:BcellWH2_05536"/>
<name>A0A0P0GN78_9BACE</name>
<dbReference type="AlphaFoldDB" id="A0A0P0GN78"/>
<dbReference type="RefSeq" id="WP_029428029.1">
    <property type="nucleotide sequence ID" value="NZ_CP012801.1"/>
</dbReference>
<protein>
    <submittedName>
        <fullName evidence="1">Uncharacterized protein</fullName>
    </submittedName>
</protein>
<dbReference type="PATRIC" id="fig|246787.4.peg.5713"/>
<proteinExistence type="predicted"/>
<reference evidence="1 2" key="1">
    <citation type="journal article" date="2015" name="Science">
        <title>Genetic determinants of in vivo fitness and diet responsiveness in multiple human gut Bacteroides.</title>
        <authorList>
            <person name="Wu M."/>
            <person name="McNulty N.P."/>
            <person name="Rodionov D.A."/>
            <person name="Khoroshkin M.S."/>
            <person name="Griffin N.W."/>
            <person name="Cheng J."/>
            <person name="Latreille P."/>
            <person name="Kerstetter R.A."/>
            <person name="Terrapon N."/>
            <person name="Henrissat B."/>
            <person name="Osterman A.L."/>
            <person name="Gordon J.I."/>
        </authorList>
    </citation>
    <scope>NUCLEOTIDE SEQUENCE [LARGE SCALE GENOMIC DNA]</scope>
    <source>
        <strain evidence="1 2">WH2</strain>
    </source>
</reference>
<organism evidence="1 2">
    <name type="scientific">Bacteroides cellulosilyticus</name>
    <dbReference type="NCBI Taxonomy" id="246787"/>
    <lineage>
        <taxon>Bacteria</taxon>
        <taxon>Pseudomonadati</taxon>
        <taxon>Bacteroidota</taxon>
        <taxon>Bacteroidia</taxon>
        <taxon>Bacteroidales</taxon>
        <taxon>Bacteroidaceae</taxon>
        <taxon>Bacteroides</taxon>
    </lineage>
</organism>
<dbReference type="EMBL" id="CP012801">
    <property type="protein sequence ID" value="ALJ62734.1"/>
    <property type="molecule type" value="Genomic_DNA"/>
</dbReference>
<evidence type="ECO:0000313" key="1">
    <source>
        <dbReference type="EMBL" id="ALJ62734.1"/>
    </source>
</evidence>
<accession>A0A0P0GN78</accession>
<gene>
    <name evidence="1" type="ORF">BcellWH2_05536</name>
</gene>
<dbReference type="Proteomes" id="UP000061809">
    <property type="component" value="Chromosome"/>
</dbReference>